<dbReference type="NCBIfam" id="TIGR00933">
    <property type="entry name" value="2a38"/>
    <property type="match status" value="1"/>
</dbReference>
<evidence type="ECO:0000313" key="11">
    <source>
        <dbReference type="EMBL" id="APB31614.1"/>
    </source>
</evidence>
<keyword evidence="6" id="KW-0630">Potassium</keyword>
<dbReference type="AlphaFoldDB" id="A0A1J0A6Q0"/>
<feature type="transmembrane region" description="Helical" evidence="10">
    <location>
        <begin position="377"/>
        <end position="396"/>
    </location>
</feature>
<accession>A0A1J0A6Q0</accession>
<feature type="transmembrane region" description="Helical" evidence="10">
    <location>
        <begin position="131"/>
        <end position="149"/>
    </location>
</feature>
<organism evidence="11 12">
    <name type="scientific">Vagococcus teuberi</name>
    <dbReference type="NCBI Taxonomy" id="519472"/>
    <lineage>
        <taxon>Bacteria</taxon>
        <taxon>Bacillati</taxon>
        <taxon>Bacillota</taxon>
        <taxon>Bacilli</taxon>
        <taxon>Lactobacillales</taxon>
        <taxon>Enterococcaceae</taxon>
        <taxon>Vagococcus</taxon>
    </lineage>
</organism>
<feature type="transmembrane region" description="Helical" evidence="10">
    <location>
        <begin position="229"/>
        <end position="248"/>
    </location>
</feature>
<comment type="subcellular location">
    <subcellularLocation>
        <location evidence="1">Cell membrane</location>
        <topology evidence="1">Multi-pass membrane protein</topology>
    </subcellularLocation>
</comment>
<keyword evidence="2" id="KW-0813">Transport</keyword>
<keyword evidence="8" id="KW-0406">Ion transport</keyword>
<keyword evidence="3" id="KW-1003">Cell membrane</keyword>
<feature type="transmembrane region" description="Helical" evidence="10">
    <location>
        <begin position="280"/>
        <end position="299"/>
    </location>
</feature>
<dbReference type="EMBL" id="CP017267">
    <property type="protein sequence ID" value="APB31614.1"/>
    <property type="molecule type" value="Genomic_DNA"/>
</dbReference>
<gene>
    <name evidence="11" type="ORF">BHY08_07100</name>
</gene>
<dbReference type="KEGG" id="vte:BHY08_07100"/>
<proteinExistence type="predicted"/>
<evidence type="ECO:0000256" key="7">
    <source>
        <dbReference type="ARBA" id="ARBA00022989"/>
    </source>
</evidence>
<keyword evidence="7 10" id="KW-1133">Transmembrane helix</keyword>
<name>A0A1J0A6Q0_9ENTE</name>
<evidence type="ECO:0000256" key="6">
    <source>
        <dbReference type="ARBA" id="ARBA00022958"/>
    </source>
</evidence>
<feature type="transmembrane region" description="Helical" evidence="10">
    <location>
        <begin position="77"/>
        <end position="101"/>
    </location>
</feature>
<dbReference type="GO" id="GO:0005886">
    <property type="term" value="C:plasma membrane"/>
    <property type="evidence" value="ECO:0007669"/>
    <property type="project" value="UniProtKB-SubCell"/>
</dbReference>
<keyword evidence="9 10" id="KW-0472">Membrane</keyword>
<dbReference type="InterPro" id="IPR003445">
    <property type="entry name" value="Cat_transpt"/>
</dbReference>
<dbReference type="PANTHER" id="PTHR32024:SF1">
    <property type="entry name" value="KTR SYSTEM POTASSIUM UPTAKE PROTEIN B"/>
    <property type="match status" value="1"/>
</dbReference>
<evidence type="ECO:0000256" key="1">
    <source>
        <dbReference type="ARBA" id="ARBA00004651"/>
    </source>
</evidence>
<dbReference type="STRING" id="519472.BHY08_07100"/>
<dbReference type="GO" id="GO:0015379">
    <property type="term" value="F:potassium:chloride symporter activity"/>
    <property type="evidence" value="ECO:0007669"/>
    <property type="project" value="InterPro"/>
</dbReference>
<dbReference type="Pfam" id="PF02386">
    <property type="entry name" value="TrkH"/>
    <property type="match status" value="1"/>
</dbReference>
<keyword evidence="4" id="KW-0633">Potassium transport</keyword>
<evidence type="ECO:0000313" key="12">
    <source>
        <dbReference type="Proteomes" id="UP000191200"/>
    </source>
</evidence>
<evidence type="ECO:0000256" key="5">
    <source>
        <dbReference type="ARBA" id="ARBA00022692"/>
    </source>
</evidence>
<dbReference type="InterPro" id="IPR004772">
    <property type="entry name" value="TrkH"/>
</dbReference>
<sequence length="447" mass="49447">MEDQKRGLKRFNTVQFITLMFLIIIFIGSFLLFLPISHQAGKQLSYIDALFVATSSVCVTGLTPINISHVLSPFGHVIMMTLIEIGGLGFMSIALIVAMMFRKRVSLQSRLVIKEMLNMNNQGGVVKLLKFVVRFSVSVQALGALLLSFQLIPQYGLGKGLFYSVFHSISAFCNAGFDLFGDSLLSYQQNPYMLLVISGLIIAGGFGFIVWYDLIHLKEHKRLSLHTKIALTVTLSLLIGGTILFAFTDKFYDMSFFKQVTNTFFLSVTPRTAGFASIDYGSMSYAGLILTIVLMFIGGTSGSTAGGIKTTTLGVLLIQLFSTLRGRDEAEWQGRSIPRNIVMKSFVLFFFASLLCLLSALILSMTEYSPPHSGIEYVLFEVVSAFATVGLTMGLTPHLTIFGKLLIMCLMFIGRVGLYTVMYALLRKELNDMGNKFNYPKETVLIG</sequence>
<evidence type="ECO:0000256" key="9">
    <source>
        <dbReference type="ARBA" id="ARBA00023136"/>
    </source>
</evidence>
<feature type="transmembrane region" description="Helical" evidence="10">
    <location>
        <begin position="192"/>
        <end position="214"/>
    </location>
</feature>
<reference evidence="11 12" key="1">
    <citation type="submission" date="2016-09" db="EMBL/GenBank/DDBJ databases">
        <title>Vagococcus teuberi sp. nov., isolated from the Malian artisanal sour milk fene.</title>
        <authorList>
            <person name="Wullschleger S."/>
            <person name="Seifert C."/>
            <person name="Baumgartner S."/>
            <person name="Lacroix C."/>
            <person name="Bonfoh B."/>
            <person name="Stevens M.J."/>
            <person name="Meile L."/>
        </authorList>
    </citation>
    <scope>NUCLEOTIDE SEQUENCE [LARGE SCALE GENOMIC DNA]</scope>
    <source>
        <strain evidence="11 12">DSM 21459</strain>
    </source>
</reference>
<evidence type="ECO:0000256" key="3">
    <source>
        <dbReference type="ARBA" id="ARBA00022475"/>
    </source>
</evidence>
<feature type="transmembrane region" description="Helical" evidence="10">
    <location>
        <begin position="405"/>
        <end position="426"/>
    </location>
</feature>
<dbReference type="Proteomes" id="UP000191200">
    <property type="component" value="Chromosome"/>
</dbReference>
<feature type="transmembrane region" description="Helical" evidence="10">
    <location>
        <begin position="46"/>
        <end position="65"/>
    </location>
</feature>
<dbReference type="OrthoDB" id="9810952at2"/>
<protein>
    <submittedName>
        <fullName evidence="11">Trk family potassium uptake protein</fullName>
    </submittedName>
</protein>
<keyword evidence="5 10" id="KW-0812">Transmembrane</keyword>
<feature type="transmembrane region" description="Helical" evidence="10">
    <location>
        <begin position="14"/>
        <end position="34"/>
    </location>
</feature>
<keyword evidence="12" id="KW-1185">Reference proteome</keyword>
<evidence type="ECO:0000256" key="10">
    <source>
        <dbReference type="SAM" id="Phobius"/>
    </source>
</evidence>
<dbReference type="PANTHER" id="PTHR32024">
    <property type="entry name" value="TRK SYSTEM POTASSIUM UPTAKE PROTEIN TRKG-RELATED"/>
    <property type="match status" value="1"/>
</dbReference>
<evidence type="ECO:0000256" key="8">
    <source>
        <dbReference type="ARBA" id="ARBA00023065"/>
    </source>
</evidence>
<feature type="transmembrane region" description="Helical" evidence="10">
    <location>
        <begin position="345"/>
        <end position="365"/>
    </location>
</feature>
<dbReference type="RefSeq" id="WP_071457208.1">
    <property type="nucleotide sequence ID" value="NZ_CP017267.1"/>
</dbReference>
<evidence type="ECO:0000256" key="2">
    <source>
        <dbReference type="ARBA" id="ARBA00022448"/>
    </source>
</evidence>
<evidence type="ECO:0000256" key="4">
    <source>
        <dbReference type="ARBA" id="ARBA00022538"/>
    </source>
</evidence>